<accession>A0AAP0E8I0</accession>
<evidence type="ECO:0000313" key="1">
    <source>
        <dbReference type="EMBL" id="KAK9084518.1"/>
    </source>
</evidence>
<comment type="caution">
    <text evidence="1">The sequence shown here is derived from an EMBL/GenBank/DDBJ whole genome shotgun (WGS) entry which is preliminary data.</text>
</comment>
<dbReference type="AlphaFoldDB" id="A0AAP0E8I0"/>
<gene>
    <name evidence="1" type="ORF">Syun_031517</name>
</gene>
<evidence type="ECO:0000313" key="2">
    <source>
        <dbReference type="Proteomes" id="UP001420932"/>
    </source>
</evidence>
<dbReference type="EMBL" id="JBBNAF010000015">
    <property type="protein sequence ID" value="KAK9084518.1"/>
    <property type="molecule type" value="Genomic_DNA"/>
</dbReference>
<organism evidence="1 2">
    <name type="scientific">Stephania yunnanensis</name>
    <dbReference type="NCBI Taxonomy" id="152371"/>
    <lineage>
        <taxon>Eukaryota</taxon>
        <taxon>Viridiplantae</taxon>
        <taxon>Streptophyta</taxon>
        <taxon>Embryophyta</taxon>
        <taxon>Tracheophyta</taxon>
        <taxon>Spermatophyta</taxon>
        <taxon>Magnoliopsida</taxon>
        <taxon>Ranunculales</taxon>
        <taxon>Menispermaceae</taxon>
        <taxon>Menispermoideae</taxon>
        <taxon>Cissampelideae</taxon>
        <taxon>Stephania</taxon>
    </lineage>
</organism>
<protein>
    <submittedName>
        <fullName evidence="1">Uncharacterized protein</fullName>
    </submittedName>
</protein>
<name>A0AAP0E8I0_9MAGN</name>
<sequence>MWKAEKDLFTCLTNSQVASASERLAYLIKTEGLATSTRYARIFSDLAGKDNGSGGKEGRLEVAECVPMTWRS</sequence>
<keyword evidence="2" id="KW-1185">Reference proteome</keyword>
<reference evidence="1 2" key="1">
    <citation type="submission" date="2024-01" db="EMBL/GenBank/DDBJ databases">
        <title>Genome assemblies of Stephania.</title>
        <authorList>
            <person name="Yang L."/>
        </authorList>
    </citation>
    <scope>NUCLEOTIDE SEQUENCE [LARGE SCALE GENOMIC DNA]</scope>
    <source>
        <strain evidence="1">YNDBR</strain>
        <tissue evidence="1">Leaf</tissue>
    </source>
</reference>
<dbReference type="Proteomes" id="UP001420932">
    <property type="component" value="Unassembled WGS sequence"/>
</dbReference>
<proteinExistence type="predicted"/>